<dbReference type="HOGENOM" id="CLU_093776_2_0_10"/>
<sequence length="201" mass="22495">MGRFLHAISYIFHPLLAPIAGTLAYFSVAPTYISLEQQSGNILPIFILTVIIPIIFFFILKNIGVVHSVFAVTTKERSYALFINIALFLMIVLKVIPQNYINELYFFFVGLIAGHVAALLLIFLKFKASIHMLGMSSLLLYLIGLSIHFEINLTLALGLLVLLTGIVATSRLYMKAHNWVELAMGFVIGGFSQLLTLKFWL</sequence>
<gene>
    <name evidence="2" type="ORF">VC82_1888</name>
</gene>
<name>A0A0D5YUF5_9FLAO</name>
<proteinExistence type="predicted"/>
<dbReference type="Proteomes" id="UP000032726">
    <property type="component" value="Chromosome"/>
</dbReference>
<feature type="transmembrane region" description="Helical" evidence="1">
    <location>
        <begin position="7"/>
        <end position="28"/>
    </location>
</feature>
<accession>A0A0D5YUF5</accession>
<dbReference type="KEGG" id="mlt:VC82_1888"/>
<dbReference type="OrthoDB" id="9786064at2"/>
<dbReference type="EMBL" id="CP011071">
    <property type="protein sequence ID" value="AKA35493.1"/>
    <property type="molecule type" value="Genomic_DNA"/>
</dbReference>
<feature type="transmembrane region" description="Helical" evidence="1">
    <location>
        <begin position="40"/>
        <end position="59"/>
    </location>
</feature>
<keyword evidence="1" id="KW-1133">Transmembrane helix</keyword>
<keyword evidence="1" id="KW-0472">Membrane</keyword>
<feature type="transmembrane region" description="Helical" evidence="1">
    <location>
        <begin position="104"/>
        <end position="126"/>
    </location>
</feature>
<protein>
    <submittedName>
        <fullName evidence="2">Putative transmembrane protein</fullName>
    </submittedName>
</protein>
<feature type="transmembrane region" description="Helical" evidence="1">
    <location>
        <begin position="138"/>
        <end position="167"/>
    </location>
</feature>
<keyword evidence="1 2" id="KW-0812">Transmembrane</keyword>
<organism evidence="2 3">
    <name type="scientific">Flagellimonas lutaonensis</name>
    <dbReference type="NCBI Taxonomy" id="516051"/>
    <lineage>
        <taxon>Bacteria</taxon>
        <taxon>Pseudomonadati</taxon>
        <taxon>Bacteroidota</taxon>
        <taxon>Flavobacteriia</taxon>
        <taxon>Flavobacteriales</taxon>
        <taxon>Flavobacteriaceae</taxon>
        <taxon>Flagellimonas</taxon>
    </lineage>
</organism>
<feature type="transmembrane region" description="Helical" evidence="1">
    <location>
        <begin position="79"/>
        <end position="98"/>
    </location>
</feature>
<feature type="transmembrane region" description="Helical" evidence="1">
    <location>
        <begin position="179"/>
        <end position="200"/>
    </location>
</feature>
<evidence type="ECO:0000256" key="1">
    <source>
        <dbReference type="SAM" id="Phobius"/>
    </source>
</evidence>
<dbReference type="AlphaFoldDB" id="A0A0D5YUF5"/>
<evidence type="ECO:0000313" key="2">
    <source>
        <dbReference type="EMBL" id="AKA35493.1"/>
    </source>
</evidence>
<dbReference type="STRING" id="516051.VC82_1888"/>
<evidence type="ECO:0000313" key="3">
    <source>
        <dbReference type="Proteomes" id="UP000032726"/>
    </source>
</evidence>
<dbReference type="PATRIC" id="fig|516051.4.peg.1946"/>
<keyword evidence="3" id="KW-1185">Reference proteome</keyword>
<reference evidence="2 3" key="1">
    <citation type="submission" date="2015-03" db="EMBL/GenBank/DDBJ databases">
        <title>Complete genome sequence of Muricauda lutaonensis CC-HSB-11T, isolated from a coastal hot spring.</title>
        <authorList>
            <person name="Kim K.M."/>
        </authorList>
    </citation>
    <scope>NUCLEOTIDE SEQUENCE [LARGE SCALE GENOMIC DNA]</scope>
    <source>
        <strain evidence="2 3">CC-HSB-11</strain>
    </source>
</reference>
<dbReference type="RefSeq" id="WP_045802146.1">
    <property type="nucleotide sequence ID" value="NZ_CP011071.1"/>
</dbReference>